<feature type="signal peptide" evidence="1">
    <location>
        <begin position="1"/>
        <end position="18"/>
    </location>
</feature>
<evidence type="ECO:0000313" key="2">
    <source>
        <dbReference type="EMBL" id="ODQ99905.1"/>
    </source>
</evidence>
<dbReference type="STRING" id="243061.AWC25_11720"/>
<dbReference type="AlphaFoldDB" id="A0A1E3SCL1"/>
<accession>A0A1E3SCL1</accession>
<sequence>MNRSWTICVAVGVTAVVAACASTHRPVPASSTTTARPQVRVPDPVKVPAGNQLAGSFAGRGQQIYRCTDGAWTLVQPAAIITDNGSPIAVHSQGPVWISTIDGSEVAAAPVPHAVVTHDDAIPELLLKATENHGSGRFGAITYVQRLATTGGMAPPGGCTNGAWIGIPYSASYLFYTAG</sequence>
<proteinExistence type="predicted"/>
<evidence type="ECO:0000256" key="1">
    <source>
        <dbReference type="SAM" id="SignalP"/>
    </source>
</evidence>
<dbReference type="PROSITE" id="PS51257">
    <property type="entry name" value="PROKAR_LIPOPROTEIN"/>
    <property type="match status" value="1"/>
</dbReference>
<dbReference type="Proteomes" id="UP000094224">
    <property type="component" value="Unassembled WGS sequence"/>
</dbReference>
<organism evidence="2 3">
    <name type="scientific">Mycobacterium sherrisii</name>
    <dbReference type="NCBI Taxonomy" id="243061"/>
    <lineage>
        <taxon>Bacteria</taxon>
        <taxon>Bacillati</taxon>
        <taxon>Actinomycetota</taxon>
        <taxon>Actinomycetes</taxon>
        <taxon>Mycobacteriales</taxon>
        <taxon>Mycobacteriaceae</taxon>
        <taxon>Mycobacterium</taxon>
        <taxon>Mycobacterium simiae complex</taxon>
    </lineage>
</organism>
<dbReference type="InterPro" id="IPR021851">
    <property type="entry name" value="DUF3455"/>
</dbReference>
<dbReference type="PANTHER" id="PTHR35567">
    <property type="entry name" value="MALATE DEHYDROGENASE (AFU_ORTHOLOGUE AFUA_2G13800)"/>
    <property type="match status" value="1"/>
</dbReference>
<dbReference type="Pfam" id="PF11937">
    <property type="entry name" value="DUF3455"/>
    <property type="match status" value="1"/>
</dbReference>
<dbReference type="EMBL" id="MIHC01000071">
    <property type="protein sequence ID" value="ODQ99905.1"/>
    <property type="molecule type" value="Genomic_DNA"/>
</dbReference>
<keyword evidence="1" id="KW-0732">Signal</keyword>
<keyword evidence="3" id="KW-1185">Reference proteome</keyword>
<reference evidence="3" key="1">
    <citation type="submission" date="2016-09" db="EMBL/GenBank/DDBJ databases">
        <authorList>
            <person name="Greninger A.L."/>
            <person name="Jerome K.R."/>
            <person name="Mcnair B."/>
            <person name="Wallis C."/>
            <person name="Fang F."/>
        </authorList>
    </citation>
    <scope>NUCLEOTIDE SEQUENCE [LARGE SCALE GENOMIC DNA]</scope>
    <source>
        <strain evidence="3">BC1_M4</strain>
    </source>
</reference>
<feature type="chain" id="PRO_5043144261" description="DUF3455 domain-containing protein" evidence="1">
    <location>
        <begin position="19"/>
        <end position="179"/>
    </location>
</feature>
<dbReference type="PANTHER" id="PTHR35567:SF1">
    <property type="entry name" value="CONSERVED FUNGAL PROTEIN (AFU_ORTHOLOGUE AFUA_1G14230)"/>
    <property type="match status" value="1"/>
</dbReference>
<dbReference type="OrthoDB" id="8901345at2"/>
<protein>
    <recommendedName>
        <fullName evidence="4">DUF3455 domain-containing protein</fullName>
    </recommendedName>
</protein>
<name>A0A1E3SCL1_9MYCO</name>
<evidence type="ECO:0008006" key="4">
    <source>
        <dbReference type="Google" id="ProtNLM"/>
    </source>
</evidence>
<comment type="caution">
    <text evidence="2">The sequence shown here is derived from an EMBL/GenBank/DDBJ whole genome shotgun (WGS) entry which is preliminary data.</text>
</comment>
<gene>
    <name evidence="2" type="ORF">BHQ21_24890</name>
</gene>
<evidence type="ECO:0000313" key="3">
    <source>
        <dbReference type="Proteomes" id="UP000094224"/>
    </source>
</evidence>